<keyword evidence="6 7" id="KW-0238">DNA-binding</keyword>
<feature type="binding site" evidence="7">
    <location>
        <begin position="32"/>
        <end position="39"/>
    </location>
    <ligand>
        <name>ATP</name>
        <dbReference type="ChEBI" id="CHEBI:30616"/>
    </ligand>
</feature>
<feature type="coiled-coil region" evidence="7">
    <location>
        <begin position="164"/>
        <end position="212"/>
    </location>
</feature>
<evidence type="ECO:0000256" key="7">
    <source>
        <dbReference type="HAMAP-Rule" id="MF_01894"/>
    </source>
</evidence>
<evidence type="ECO:0000259" key="8">
    <source>
        <dbReference type="Pfam" id="PF02463"/>
    </source>
</evidence>
<comment type="subunit">
    <text evidence="7">Homodimer.</text>
</comment>
<feature type="domain" description="RecF/RecN/SMC N-terminal" evidence="8">
    <location>
        <begin position="3"/>
        <end position="1113"/>
    </location>
</feature>
<accession>A0A1G7KZR1</accession>
<dbReference type="SUPFAM" id="SSF52540">
    <property type="entry name" value="P-loop containing nucleoside triphosphate hydrolases"/>
    <property type="match status" value="1"/>
</dbReference>
<dbReference type="GO" id="GO:0016887">
    <property type="term" value="F:ATP hydrolysis activity"/>
    <property type="evidence" value="ECO:0007669"/>
    <property type="project" value="InterPro"/>
</dbReference>
<protein>
    <recommendedName>
        <fullName evidence="7">Chromosome partition protein Smc</fullName>
    </recommendedName>
</protein>
<comment type="similarity">
    <text evidence="7">Belongs to the SMC family.</text>
</comment>
<evidence type="ECO:0000313" key="12">
    <source>
        <dbReference type="Proteomes" id="UP000436801"/>
    </source>
</evidence>
<comment type="subcellular location">
    <subcellularLocation>
        <location evidence="1 7">Cytoplasm</location>
    </subcellularLocation>
</comment>
<organism evidence="10 11">
    <name type="scientific">Sphingomonas carotinifaciens</name>
    <dbReference type="NCBI Taxonomy" id="1166323"/>
    <lineage>
        <taxon>Bacteria</taxon>
        <taxon>Pseudomonadati</taxon>
        <taxon>Pseudomonadota</taxon>
        <taxon>Alphaproteobacteria</taxon>
        <taxon>Sphingomonadales</taxon>
        <taxon>Sphingomonadaceae</taxon>
        <taxon>Sphingomonas</taxon>
    </lineage>
</organism>
<keyword evidence="4 7" id="KW-0067">ATP-binding</keyword>
<evidence type="ECO:0000256" key="1">
    <source>
        <dbReference type="ARBA" id="ARBA00004496"/>
    </source>
</evidence>
<keyword evidence="2 7" id="KW-0963">Cytoplasm</keyword>
<evidence type="ECO:0000313" key="11">
    <source>
        <dbReference type="Proteomes" id="UP000323502"/>
    </source>
</evidence>
<evidence type="ECO:0000256" key="2">
    <source>
        <dbReference type="ARBA" id="ARBA00022490"/>
    </source>
</evidence>
<evidence type="ECO:0000313" key="9">
    <source>
        <dbReference type="EMBL" id="MWC43519.1"/>
    </source>
</evidence>
<evidence type="ECO:0000256" key="3">
    <source>
        <dbReference type="ARBA" id="ARBA00022741"/>
    </source>
</evidence>
<dbReference type="GO" id="GO:0003677">
    <property type="term" value="F:DNA binding"/>
    <property type="evidence" value="ECO:0007669"/>
    <property type="project" value="UniProtKB-UniRule"/>
</dbReference>
<proteinExistence type="inferred from homology"/>
<comment type="function">
    <text evidence="7">Required for chromosome condensation and partitioning.</text>
</comment>
<keyword evidence="3 7" id="KW-0547">Nucleotide-binding</keyword>
<reference evidence="10 11" key="1">
    <citation type="submission" date="2016-10" db="EMBL/GenBank/DDBJ databases">
        <authorList>
            <person name="Varghese N."/>
            <person name="Submissions S."/>
        </authorList>
    </citation>
    <scope>NUCLEOTIDE SEQUENCE [LARGE SCALE GENOMIC DNA]</scope>
    <source>
        <strain evidence="10 11">S7-754</strain>
    </source>
</reference>
<dbReference type="Proteomes" id="UP000323502">
    <property type="component" value="Unassembled WGS sequence"/>
</dbReference>
<sequence>MQIKRLRITGFKSFVDPADLRIEPGLTGVVGPNGCGKSNLLEALRWTMGETSAKSMRGAGMEDVIFAGTTSRPPRDFAEVSLLAEIPSATGPQETEIVRRIERGAGSAYRIDGRDVRGKDVALLFADAATGAHSPALVSQNRISAVIAARPAERRAMLEEAAGIAGLHVRRRDAEAKLRATEANLARLDEVIADQDQRLAALRRQARTAERYRLLSDQIRVAEARMVFARWRDAADAANAAKALAEQAELLVATATAAAAAATAAVTRAARRLATLRADALAARDRAAEAAHALTRARDQRHGLQRRLDDMTAARARIAEDHARENALARDAAAALSRLADEAASLDATIAEATAALPLLDAALADAERDARDVEVALARALSAHAAESAERRVATAARAAAAQAHDRARRDAAQAAHSLAALADAARFETDRDAALAAQEAAVEQAARARAALQWAETSEADAIAERDPAEAARAAALAALAALDAEAAALTRATQRGDDRLLDAVRAEPGFERALAAALGDELDSVLSDWTGSPLDPDDPLPPVGTLPLAARVEAPEALTRRLSQIWLVEVDSGQTLACGQRLVTREGHVRRWDGYATEGGGAAAAERLERRNRLAAIEAERPLAQAAVDTATRQRAAIDERLARARAAAASARALLARADTDTRDAQRAEDRATAQLERLAAQRTDLANRVAQLDAQVGDAATALSAAEDALAALPDGVAASQVERLQAEAQAARGAVATARTDRLARDRTLAAARERRTAALAEASGWRTRADEAAARIAAMATRAADLDRDIAALAERPAALAVEIERLDGDHAAARTRADALQADERAADTAVREAEAASTRAQEALATAREGRATAAARVESHELRRVEMGRVSGERFGCPAPVLPAKLEFDSTTVDTPQAEAAAHEKRNAERDRLGPVNLVAEAELAELEQAGRATIADRDELGEAVQRLRGSIGTLNREGRQRLLTAFAAVDAHFRRLFTTLFDGGSAHLEMVDSDDPLEAGLEIMAQPPGKRLQSLTLLSGGEQALTAIALIFALFLTNPAPICVLDEVDAPLDDANIERFCDLLDRMTRETDTRYLIVTHNAVTMSRMHRLFGVTMVERGVSRLVSVDLQAASTLIAAE</sequence>
<dbReference type="InterPro" id="IPR003395">
    <property type="entry name" value="RecF/RecN/SMC_N"/>
</dbReference>
<dbReference type="RefSeq" id="WP_149682226.1">
    <property type="nucleotide sequence ID" value="NZ_FNBI01000003.1"/>
</dbReference>
<feature type="coiled-coil region" evidence="7">
    <location>
        <begin position="294"/>
        <end position="384"/>
    </location>
</feature>
<dbReference type="GO" id="GO:0030261">
    <property type="term" value="P:chromosome condensation"/>
    <property type="evidence" value="ECO:0007669"/>
    <property type="project" value="InterPro"/>
</dbReference>
<dbReference type="PIRSF" id="PIRSF005719">
    <property type="entry name" value="SMC"/>
    <property type="match status" value="1"/>
</dbReference>
<dbReference type="Gene3D" id="3.40.50.300">
    <property type="entry name" value="P-loop containing nucleotide triphosphate hydrolases"/>
    <property type="match status" value="2"/>
</dbReference>
<dbReference type="EMBL" id="WSUT01000005">
    <property type="protein sequence ID" value="MWC43519.1"/>
    <property type="molecule type" value="Genomic_DNA"/>
</dbReference>
<dbReference type="InterPro" id="IPR011890">
    <property type="entry name" value="SMC_prok"/>
</dbReference>
<evidence type="ECO:0000256" key="6">
    <source>
        <dbReference type="ARBA" id="ARBA00023125"/>
    </source>
</evidence>
<evidence type="ECO:0000256" key="4">
    <source>
        <dbReference type="ARBA" id="ARBA00022840"/>
    </source>
</evidence>
<dbReference type="HAMAP" id="MF_01894">
    <property type="entry name" value="Smc_prok"/>
    <property type="match status" value="1"/>
</dbReference>
<dbReference type="GO" id="GO:0005737">
    <property type="term" value="C:cytoplasm"/>
    <property type="evidence" value="ECO:0007669"/>
    <property type="project" value="UniProtKB-SubCell"/>
</dbReference>
<keyword evidence="11" id="KW-1185">Reference proteome</keyword>
<feature type="coiled-coil region" evidence="7">
    <location>
        <begin position="631"/>
        <end position="700"/>
    </location>
</feature>
<dbReference type="AlphaFoldDB" id="A0A1G7KZR1"/>
<dbReference type="OrthoDB" id="9808768at2"/>
<gene>
    <name evidence="7" type="primary">smc</name>
    <name evidence="9" type="ORF">GQR91_07595</name>
    <name evidence="10" type="ORF">SAMN05216557_103305</name>
</gene>
<reference evidence="9 12" key="2">
    <citation type="submission" date="2019-12" db="EMBL/GenBank/DDBJ databases">
        <authorList>
            <person name="Zheng J."/>
        </authorList>
    </citation>
    <scope>NUCLEOTIDE SEQUENCE [LARGE SCALE GENOMIC DNA]</scope>
    <source>
        <strain evidence="9 12">DSM 27347</strain>
    </source>
</reference>
<keyword evidence="5 7" id="KW-0175">Coiled coil</keyword>
<dbReference type="GO" id="GO:0006260">
    <property type="term" value="P:DNA replication"/>
    <property type="evidence" value="ECO:0007669"/>
    <property type="project" value="UniProtKB-UniRule"/>
</dbReference>
<name>A0A1G7KZR1_9SPHN</name>
<dbReference type="FunFam" id="3.40.50.300:FF:000901">
    <property type="entry name" value="Chromosome partition protein Smc"/>
    <property type="match status" value="1"/>
</dbReference>
<dbReference type="CDD" id="cd03278">
    <property type="entry name" value="ABC_SMC_barmotin"/>
    <property type="match status" value="1"/>
</dbReference>
<evidence type="ECO:0000313" key="10">
    <source>
        <dbReference type="EMBL" id="SDF42239.1"/>
    </source>
</evidence>
<dbReference type="GO" id="GO:0007059">
    <property type="term" value="P:chromosome segregation"/>
    <property type="evidence" value="ECO:0007669"/>
    <property type="project" value="UniProtKB-UniRule"/>
</dbReference>
<dbReference type="Pfam" id="PF02463">
    <property type="entry name" value="SMC_N"/>
    <property type="match status" value="1"/>
</dbReference>
<dbReference type="Proteomes" id="UP000436801">
    <property type="component" value="Unassembled WGS sequence"/>
</dbReference>
<dbReference type="InterPro" id="IPR027417">
    <property type="entry name" value="P-loop_NTPase"/>
</dbReference>
<dbReference type="GO" id="GO:0005524">
    <property type="term" value="F:ATP binding"/>
    <property type="evidence" value="ECO:0007669"/>
    <property type="project" value="UniProtKB-UniRule"/>
</dbReference>
<dbReference type="EMBL" id="FNBI01000003">
    <property type="protein sequence ID" value="SDF42239.1"/>
    <property type="molecule type" value="Genomic_DNA"/>
</dbReference>
<dbReference type="PANTHER" id="PTHR43977">
    <property type="entry name" value="STRUCTURAL MAINTENANCE OF CHROMOSOMES PROTEIN 3"/>
    <property type="match status" value="1"/>
</dbReference>
<evidence type="ECO:0000256" key="5">
    <source>
        <dbReference type="ARBA" id="ARBA00023054"/>
    </source>
</evidence>
<comment type="domain">
    <text evidence="7">Contains large globular domains required for ATP hydrolysis at each terminus and a third globular domain forming a flexible hinge near the middle of the molecule. These domains are separated by coiled-coil structures.</text>
</comment>
<dbReference type="GO" id="GO:0007062">
    <property type="term" value="P:sister chromatid cohesion"/>
    <property type="evidence" value="ECO:0007669"/>
    <property type="project" value="InterPro"/>
</dbReference>
<dbReference type="InterPro" id="IPR024704">
    <property type="entry name" value="SMC"/>
</dbReference>